<sequence>MSDYIKKIGIKTFEGYSKKDLPKADLYVIGNALSRGNESVEEILEKKLPFVSGPEMLGRELKNRDVFAVSGTHGKTTTSYMLAHIFMDQEKDVGYLIGGISEQFSDSAKLGTDKIFVIEADEYDSAFFDKRSKFIHYSPLNLIINNIEFDHADIFNNIDDIKKQFHHLLKIVPKSGNLIYFDDDQNTSDVIKSGLWCNKVVIGSDHIEIDIPNKTLIIDNKKYLLKDLPLSGEHNFKNYVCAILAATKGGITIEQSIASLKKFKGVKRRMDLVADILNIKVYDDFAHHPTAIKMSSNSIKDKYPIKKILGIVELGSNTMSSGYHKDNLIESLKILDKTLLLDVNNAYDYLNGFDSEEKMLDCIRTEILEYDIILIMTNKDSQKFIKPILDSLENK</sequence>
<evidence type="ECO:0000313" key="3">
    <source>
        <dbReference type="EMBL" id="AAS73021.1"/>
    </source>
</evidence>
<accession>Q6Q947</accession>
<dbReference type="Pfam" id="PF08245">
    <property type="entry name" value="Mur_ligase_M"/>
    <property type="match status" value="1"/>
</dbReference>
<dbReference type="Pfam" id="PF02875">
    <property type="entry name" value="Mur_ligase_C"/>
    <property type="match status" value="1"/>
</dbReference>
<dbReference type="GO" id="GO:0016881">
    <property type="term" value="F:acid-amino acid ligase activity"/>
    <property type="evidence" value="ECO:0007669"/>
    <property type="project" value="InterPro"/>
</dbReference>
<dbReference type="InterPro" id="IPR013221">
    <property type="entry name" value="Mur_ligase_cen"/>
</dbReference>
<dbReference type="SUPFAM" id="SSF51984">
    <property type="entry name" value="MurCD N-terminal domain"/>
    <property type="match status" value="1"/>
</dbReference>
<feature type="domain" description="Mur ligase central" evidence="2">
    <location>
        <begin position="69"/>
        <end position="246"/>
    </location>
</feature>
<dbReference type="PANTHER" id="PTHR43445">
    <property type="entry name" value="UDP-N-ACETYLMURAMATE--L-ALANINE LIGASE-RELATED"/>
    <property type="match status" value="1"/>
</dbReference>
<dbReference type="PANTHER" id="PTHR43445:SF5">
    <property type="entry name" value="UDP-N-ACETYLMURAMATE--L-ALANYL-GAMMA-D-GLUTAMYL-MESO-2,6-DIAMINOHEPTANDIOATE LIGASE"/>
    <property type="match status" value="1"/>
</dbReference>
<proteinExistence type="predicted"/>
<dbReference type="SUPFAM" id="SSF53623">
    <property type="entry name" value="MurD-like peptide ligases, catalytic domain"/>
    <property type="match status" value="1"/>
</dbReference>
<dbReference type="Gene3D" id="3.40.50.720">
    <property type="entry name" value="NAD(P)-binding Rossmann-like Domain"/>
    <property type="match status" value="1"/>
</dbReference>
<name>Q6Q947_9GAMM</name>
<dbReference type="Gene3D" id="3.90.190.20">
    <property type="entry name" value="Mur ligase, C-terminal domain"/>
    <property type="match status" value="1"/>
</dbReference>
<dbReference type="SUPFAM" id="SSF53244">
    <property type="entry name" value="MurD-like peptide ligases, peptide-binding domain"/>
    <property type="match status" value="1"/>
</dbReference>
<feature type="domain" description="Mur ligase C-terminal" evidence="1">
    <location>
        <begin position="268"/>
        <end position="344"/>
    </location>
</feature>
<reference evidence="3" key="1">
    <citation type="journal article" date="2004" name="Environ. Microbiol.">
        <title>Different SAR86 subgroups harbour divergent proteorhodopsins.</title>
        <authorList>
            <person name="Sabehi G."/>
            <person name="Beja O."/>
            <person name="Suzuki M.T."/>
            <person name="Preston C.M."/>
            <person name="DeLong E.F."/>
        </authorList>
    </citation>
    <scope>NUCLEOTIDE SEQUENCE</scope>
</reference>
<dbReference type="EMBL" id="AY552545">
    <property type="protein sequence ID" value="AAS73021.1"/>
    <property type="molecule type" value="Genomic_DNA"/>
</dbReference>
<organism evidence="3">
    <name type="scientific">uncultured marine gamma proteobacterium EBAC20E09</name>
    <dbReference type="NCBI Taxonomy" id="266134"/>
    <lineage>
        <taxon>Bacteria</taxon>
        <taxon>Pseudomonadati</taxon>
        <taxon>Pseudomonadota</taxon>
        <taxon>Gammaproteobacteria</taxon>
        <taxon>SAR86 cluster</taxon>
        <taxon>environmental samples</taxon>
    </lineage>
</organism>
<dbReference type="InterPro" id="IPR036615">
    <property type="entry name" value="Mur_ligase_C_dom_sf"/>
</dbReference>
<keyword evidence="3" id="KW-0436">Ligase</keyword>
<evidence type="ECO:0000259" key="1">
    <source>
        <dbReference type="Pfam" id="PF02875"/>
    </source>
</evidence>
<protein>
    <submittedName>
        <fullName evidence="3">Predicted UDP-N-acetylmuramate:L-alanyl-gamma-D-glutamyl-meso-diaminopimelate ligase</fullName>
    </submittedName>
</protein>
<dbReference type="InterPro" id="IPR004101">
    <property type="entry name" value="Mur_ligase_C"/>
</dbReference>
<dbReference type="Gene3D" id="3.40.1190.10">
    <property type="entry name" value="Mur-like, catalytic domain"/>
    <property type="match status" value="1"/>
</dbReference>
<dbReference type="GO" id="GO:0005524">
    <property type="term" value="F:ATP binding"/>
    <property type="evidence" value="ECO:0007669"/>
    <property type="project" value="InterPro"/>
</dbReference>
<dbReference type="InterPro" id="IPR050061">
    <property type="entry name" value="MurCDEF_pg_biosynth"/>
</dbReference>
<reference evidence="3" key="2">
    <citation type="submission" date="2005-12" db="EMBL/GenBank/DDBJ databases">
        <authorList>
            <person name="Sabehi G."/>
            <person name="Beja O."/>
        </authorList>
    </citation>
    <scope>NUCLEOTIDE SEQUENCE</scope>
</reference>
<dbReference type="InterPro" id="IPR036565">
    <property type="entry name" value="Mur-like_cat_sf"/>
</dbReference>
<gene>
    <name evidence="3" type="ORF">Red20E09_17</name>
</gene>
<dbReference type="AlphaFoldDB" id="Q6Q947"/>
<evidence type="ECO:0000259" key="2">
    <source>
        <dbReference type="Pfam" id="PF08245"/>
    </source>
</evidence>